<dbReference type="SMART" id="SM00248">
    <property type="entry name" value="ANK"/>
    <property type="match status" value="2"/>
</dbReference>
<dbReference type="InterPro" id="IPR036770">
    <property type="entry name" value="Ankyrin_rpt-contain_sf"/>
</dbReference>
<keyword evidence="1" id="KW-0677">Repeat</keyword>
<evidence type="ECO:0000256" key="1">
    <source>
        <dbReference type="ARBA" id="ARBA00022737"/>
    </source>
</evidence>
<dbReference type="InterPro" id="IPR027417">
    <property type="entry name" value="P-loop_NTPase"/>
</dbReference>
<name>A0A8H5NM74_9HYPO</name>
<keyword evidence="2" id="KW-0040">ANK repeat</keyword>
<dbReference type="SUPFAM" id="SSF52540">
    <property type="entry name" value="P-loop containing nucleoside triphosphate hydrolases"/>
    <property type="match status" value="1"/>
</dbReference>
<dbReference type="PANTHER" id="PTHR10039:SF16">
    <property type="entry name" value="GPI INOSITOL-DEACYLASE"/>
    <property type="match status" value="1"/>
</dbReference>
<dbReference type="Gene3D" id="1.25.40.20">
    <property type="entry name" value="Ankyrin repeat-containing domain"/>
    <property type="match status" value="1"/>
</dbReference>
<keyword evidence="5" id="KW-1185">Reference proteome</keyword>
<feature type="repeat" description="ANK" evidence="2">
    <location>
        <begin position="711"/>
        <end position="743"/>
    </location>
</feature>
<feature type="repeat" description="ANK" evidence="2">
    <location>
        <begin position="679"/>
        <end position="700"/>
    </location>
</feature>
<dbReference type="PRINTS" id="PR01415">
    <property type="entry name" value="ANKYRIN"/>
</dbReference>
<gene>
    <name evidence="4" type="ORF">FPHYL_235</name>
</gene>
<dbReference type="Gene3D" id="3.40.50.300">
    <property type="entry name" value="P-loop containing nucleotide triphosphate hydrolases"/>
    <property type="match status" value="1"/>
</dbReference>
<dbReference type="PROSITE" id="PS50088">
    <property type="entry name" value="ANK_REPEAT"/>
    <property type="match status" value="2"/>
</dbReference>
<evidence type="ECO:0000256" key="2">
    <source>
        <dbReference type="PROSITE-ProRule" id="PRU00023"/>
    </source>
</evidence>
<dbReference type="EMBL" id="JAAOAQ010000008">
    <property type="protein sequence ID" value="KAF5571701.1"/>
    <property type="molecule type" value="Genomic_DNA"/>
</dbReference>
<dbReference type="InterPro" id="IPR002110">
    <property type="entry name" value="Ankyrin_rpt"/>
</dbReference>
<evidence type="ECO:0000259" key="3">
    <source>
        <dbReference type="Pfam" id="PF24883"/>
    </source>
</evidence>
<accession>A0A8H5NM74</accession>
<sequence length="901" mass="102693">MPSKTDFDVEIEGERFIELNLKIHTLISSVFGSPENCPAQIQLKYFDTLEEIVRLVPIPVYYWRDQVGRSLHQCNILADKLVDLLGKLRLEGNEHHDWGTKYGLQRKKDVAEIFVEMNAEIDAIMLDLGKIEPVTLLPRADYAMKNPMFTIASAKIIRNPFAADPAAHRDAIKTTKGETVQETWDWVLQTPEFIKWRTSDDHFLWISGGIGSGKTMLAVYLTEQLQLTMASDEILLDYFFDARLELRNNAACLVRSLIYQLVQLEKDGKHGNQWYNTRFQSLWDKFIDILQDLKDSRVICILDGLDECEARSLELLLTKLKLDIPGLPIKFVILSRVTPGALEDLMSQYPRVNLDASFRVDALGQYISASPSALQEVEQLPTDFHSRVKELLQGRSGASYLWTHLALQSLQHVKASDTVNHLENLPQGLEDLYEWQLSQIDTDQREFALEALKWCVLSERPMELSQLAEVLPVQAKGSLTPEDFLRSRLKHCGILIKVSKHPRRFTFLDWSNKARTIIHGEYETVAIVHRSVCDFLTRVSSPSRWYSLHKTPATHLDMAIKCLNSINAADVRDVVPETSNGFSSFRHYASECWSYHFGRTGELAVKLVNNHPEYFNESPWLNEWFLSLGITKDSVHWRLCLAAAALGLDDLVEHILEHERPKLRLLRIPMPHSITMKMLGTTPLHLAAQNGHLSTTKMLLGRISINTMDSKHYTSMFLAGMKGHVEVTELLLQAGADITSQHPLLRAIWAHDEGMVKLLLGWSPPIGMGTLQSATRVPIWLDGERDSMVALLLSVYARQEAKTAILAKDSCTLSWVRQLRQSRTRPREWDHIRFIFDTAVYTTTSLKTMKALLELTGPPDMNSGRNEFYLSRARIHGNRAEVIQMLTNDYGYSISDADDKR</sequence>
<comment type="caution">
    <text evidence="4">The sequence shown here is derived from an EMBL/GenBank/DDBJ whole genome shotgun (WGS) entry which is preliminary data.</text>
</comment>
<dbReference type="AlphaFoldDB" id="A0A8H5NM74"/>
<protein>
    <submittedName>
        <fullName evidence="4">Ankyrin repeat</fullName>
    </submittedName>
</protein>
<dbReference type="Proteomes" id="UP000582016">
    <property type="component" value="Unassembled WGS sequence"/>
</dbReference>
<dbReference type="PROSITE" id="PS50297">
    <property type="entry name" value="ANK_REP_REGION"/>
    <property type="match status" value="2"/>
</dbReference>
<dbReference type="SUPFAM" id="SSF48403">
    <property type="entry name" value="Ankyrin repeat"/>
    <property type="match status" value="1"/>
</dbReference>
<proteinExistence type="predicted"/>
<reference evidence="4 5" key="1">
    <citation type="submission" date="2020-05" db="EMBL/GenBank/DDBJ databases">
        <title>Identification and distribution of gene clusters putatively required for synthesis of sphingolipid metabolism inhibitors in phylogenetically diverse species of the filamentous fungus Fusarium.</title>
        <authorList>
            <person name="Kim H.-S."/>
            <person name="Busman M."/>
            <person name="Brown D.W."/>
            <person name="Divon H."/>
            <person name="Uhlig S."/>
            <person name="Proctor R.H."/>
        </authorList>
    </citation>
    <scope>NUCLEOTIDE SEQUENCE [LARGE SCALE GENOMIC DNA]</scope>
    <source>
        <strain evidence="4 5">NRRL 13617</strain>
    </source>
</reference>
<evidence type="ECO:0000313" key="5">
    <source>
        <dbReference type="Proteomes" id="UP000582016"/>
    </source>
</evidence>
<dbReference type="PANTHER" id="PTHR10039">
    <property type="entry name" value="AMELOGENIN"/>
    <property type="match status" value="1"/>
</dbReference>
<dbReference type="InterPro" id="IPR056884">
    <property type="entry name" value="NPHP3-like_N"/>
</dbReference>
<organism evidence="4 5">
    <name type="scientific">Fusarium phyllophilum</name>
    <dbReference type="NCBI Taxonomy" id="47803"/>
    <lineage>
        <taxon>Eukaryota</taxon>
        <taxon>Fungi</taxon>
        <taxon>Dikarya</taxon>
        <taxon>Ascomycota</taxon>
        <taxon>Pezizomycotina</taxon>
        <taxon>Sordariomycetes</taxon>
        <taxon>Hypocreomycetidae</taxon>
        <taxon>Hypocreales</taxon>
        <taxon>Nectriaceae</taxon>
        <taxon>Fusarium</taxon>
        <taxon>Fusarium fujikuroi species complex</taxon>
    </lineage>
</organism>
<dbReference type="Pfam" id="PF12796">
    <property type="entry name" value="Ank_2"/>
    <property type="match status" value="1"/>
</dbReference>
<dbReference type="OrthoDB" id="20872at2759"/>
<feature type="domain" description="Nephrocystin 3-like N-terminal" evidence="3">
    <location>
        <begin position="183"/>
        <end position="336"/>
    </location>
</feature>
<dbReference type="Pfam" id="PF24883">
    <property type="entry name" value="NPHP3_N"/>
    <property type="match status" value="1"/>
</dbReference>
<evidence type="ECO:0000313" key="4">
    <source>
        <dbReference type="EMBL" id="KAF5571701.1"/>
    </source>
</evidence>